<accession>A0ABD3M2G0</accession>
<feature type="domain" description="K Homology" evidence="4">
    <location>
        <begin position="42"/>
        <end position="115"/>
    </location>
</feature>
<dbReference type="SUPFAM" id="SSF54791">
    <property type="entry name" value="Eukaryotic type KH-domain (KH-domain type I)"/>
    <property type="match status" value="3"/>
</dbReference>
<dbReference type="PROSITE" id="PS50084">
    <property type="entry name" value="KH_TYPE_1"/>
    <property type="match status" value="3"/>
</dbReference>
<dbReference type="Proteomes" id="UP001530293">
    <property type="component" value="Unassembled WGS sequence"/>
</dbReference>
<protein>
    <recommendedName>
        <fullName evidence="4">K Homology domain-containing protein</fullName>
    </recommendedName>
</protein>
<evidence type="ECO:0000259" key="4">
    <source>
        <dbReference type="SMART" id="SM00322"/>
    </source>
</evidence>
<proteinExistence type="predicted"/>
<feature type="compositionally biased region" description="Low complexity" evidence="3">
    <location>
        <begin position="8"/>
        <end position="18"/>
    </location>
</feature>
<comment type="caution">
    <text evidence="5">The sequence shown here is derived from an EMBL/GenBank/DDBJ whole genome shotgun (WGS) entry which is preliminary data.</text>
</comment>
<sequence length="442" mass="47627">MKTETVDTDSASSSVTVSHEPSAASQDHDSSTQEAQSMSTETQVALKLLVSNGASGLIIGRSGSTISDLQARSRSRIKLSQDGHFYPGTSDRVCLIQGSLSNASLGVEMVLSKLYDLQSIQQLTSTLTTTNLNEILPVAVALPSFIVRLLVPSTFCGKIIGRNGSNIKALKDQSDVSYIQLSPKDHEMISVRGNTISTSERIMTIIGPNLSSCVKCTHMILEDMAQNSDISRYINITTIYSQMSSSPTTSSYAAASTSGFYLEQESFHHGILPGGDPSTFTPAHSFDQGMFPSSPRIHDASPISSSFPQYQPSPSQSAPFCPPFFANDSPIRVARSTGGENLMSVDQHDRNFQPRFEPITVKLGVPETKIGSLLGRGGKNLTELQAHSHTNIRISQQGEFIPGTKNRIVTITGTTAEVEHAKHLVRLCLSASGHRTSHLSDI</sequence>
<dbReference type="Pfam" id="PF00013">
    <property type="entry name" value="KH_1"/>
    <property type="match status" value="3"/>
</dbReference>
<feature type="region of interest" description="Disordered" evidence="3">
    <location>
        <begin position="1"/>
        <end position="38"/>
    </location>
</feature>
<feature type="domain" description="K Homology" evidence="4">
    <location>
        <begin position="143"/>
        <end position="225"/>
    </location>
</feature>
<keyword evidence="6" id="KW-1185">Reference proteome</keyword>
<dbReference type="SMART" id="SM00322">
    <property type="entry name" value="KH"/>
    <property type="match status" value="3"/>
</dbReference>
<name>A0ABD3M2G0_9STRA</name>
<evidence type="ECO:0000256" key="1">
    <source>
        <dbReference type="ARBA" id="ARBA00022737"/>
    </source>
</evidence>
<evidence type="ECO:0000256" key="3">
    <source>
        <dbReference type="SAM" id="MobiDB-lite"/>
    </source>
</evidence>
<keyword evidence="1" id="KW-0677">Repeat</keyword>
<evidence type="ECO:0000256" key="2">
    <source>
        <dbReference type="PROSITE-ProRule" id="PRU00117"/>
    </source>
</evidence>
<gene>
    <name evidence="5" type="ORF">ACHAWU_004242</name>
</gene>
<keyword evidence="2" id="KW-0694">RNA-binding</keyword>
<dbReference type="InterPro" id="IPR036612">
    <property type="entry name" value="KH_dom_type_1_sf"/>
</dbReference>
<evidence type="ECO:0000313" key="5">
    <source>
        <dbReference type="EMBL" id="KAL3758161.1"/>
    </source>
</evidence>
<dbReference type="Gene3D" id="3.30.1370.10">
    <property type="entry name" value="K Homology domain, type 1"/>
    <property type="match status" value="3"/>
</dbReference>
<dbReference type="InterPro" id="IPR004087">
    <property type="entry name" value="KH_dom"/>
</dbReference>
<organism evidence="5 6">
    <name type="scientific">Discostella pseudostelligera</name>
    <dbReference type="NCBI Taxonomy" id="259834"/>
    <lineage>
        <taxon>Eukaryota</taxon>
        <taxon>Sar</taxon>
        <taxon>Stramenopiles</taxon>
        <taxon>Ochrophyta</taxon>
        <taxon>Bacillariophyta</taxon>
        <taxon>Coscinodiscophyceae</taxon>
        <taxon>Thalassiosirophycidae</taxon>
        <taxon>Stephanodiscales</taxon>
        <taxon>Stephanodiscaceae</taxon>
        <taxon>Discostella</taxon>
    </lineage>
</organism>
<evidence type="ECO:0000313" key="6">
    <source>
        <dbReference type="Proteomes" id="UP001530293"/>
    </source>
</evidence>
<dbReference type="AlphaFoldDB" id="A0ABD3M2G0"/>
<dbReference type="PANTHER" id="PTHR10288">
    <property type="entry name" value="KH DOMAIN CONTAINING RNA BINDING PROTEIN"/>
    <property type="match status" value="1"/>
</dbReference>
<reference evidence="5 6" key="1">
    <citation type="submission" date="2024-10" db="EMBL/GenBank/DDBJ databases">
        <title>Updated reference genomes for cyclostephanoid diatoms.</title>
        <authorList>
            <person name="Roberts W.R."/>
            <person name="Alverson A.J."/>
        </authorList>
    </citation>
    <scope>NUCLEOTIDE SEQUENCE [LARGE SCALE GENOMIC DNA]</scope>
    <source>
        <strain evidence="5 6">AJA232-27</strain>
    </source>
</reference>
<dbReference type="GO" id="GO:0003723">
    <property type="term" value="F:RNA binding"/>
    <property type="evidence" value="ECO:0007669"/>
    <property type="project" value="UniProtKB-UniRule"/>
</dbReference>
<dbReference type="InterPro" id="IPR004088">
    <property type="entry name" value="KH_dom_type_1"/>
</dbReference>
<feature type="domain" description="K Homology" evidence="4">
    <location>
        <begin position="357"/>
        <end position="430"/>
    </location>
</feature>
<dbReference type="EMBL" id="JALLBG020000240">
    <property type="protein sequence ID" value="KAL3758161.1"/>
    <property type="molecule type" value="Genomic_DNA"/>
</dbReference>